<dbReference type="EMBL" id="OZ075138">
    <property type="protein sequence ID" value="CAL5009336.1"/>
    <property type="molecule type" value="Genomic_DNA"/>
</dbReference>
<reference evidence="3" key="1">
    <citation type="submission" date="2024-06" db="EMBL/GenBank/DDBJ databases">
        <authorList>
            <person name="Ryan C."/>
        </authorList>
    </citation>
    <scope>NUCLEOTIDE SEQUENCE [LARGE SCALE GENOMIC DNA]</scope>
</reference>
<feature type="region of interest" description="Disordered" evidence="1">
    <location>
        <begin position="73"/>
        <end position="176"/>
    </location>
</feature>
<dbReference type="Proteomes" id="UP001497457">
    <property type="component" value="Chromosome 28b"/>
</dbReference>
<proteinExistence type="predicted"/>
<dbReference type="AlphaFoldDB" id="A0ABC9BWY0"/>
<name>A0ABC9BWY0_9POAL</name>
<feature type="compositionally biased region" description="Basic residues" evidence="1">
    <location>
        <begin position="139"/>
        <end position="152"/>
    </location>
</feature>
<evidence type="ECO:0000313" key="3">
    <source>
        <dbReference type="Proteomes" id="UP001497457"/>
    </source>
</evidence>
<organism evidence="2 3">
    <name type="scientific">Urochloa decumbens</name>
    <dbReference type="NCBI Taxonomy" id="240449"/>
    <lineage>
        <taxon>Eukaryota</taxon>
        <taxon>Viridiplantae</taxon>
        <taxon>Streptophyta</taxon>
        <taxon>Embryophyta</taxon>
        <taxon>Tracheophyta</taxon>
        <taxon>Spermatophyta</taxon>
        <taxon>Magnoliopsida</taxon>
        <taxon>Liliopsida</taxon>
        <taxon>Poales</taxon>
        <taxon>Poaceae</taxon>
        <taxon>PACMAD clade</taxon>
        <taxon>Panicoideae</taxon>
        <taxon>Panicodae</taxon>
        <taxon>Paniceae</taxon>
        <taxon>Melinidinae</taxon>
        <taxon>Urochloa</taxon>
    </lineage>
</organism>
<protein>
    <submittedName>
        <fullName evidence="2">Uncharacterized protein</fullName>
    </submittedName>
</protein>
<sequence>MKRRIQPLQQRCHLGYEYTGQNDPSRMSEEDIDDEEDVDLYFLYPPPPGANKTAVDPRQPIKAMTKEFLAQLSEEEAKAKAEAEEEDDSEDLKGFSDISDEDADTFELKPRTTDKAGASFKAGKRPASSDLADEVPAPPKKKRSVTTKKAVKKIITAADVPPRGNNIRGWTESYSQ</sequence>
<reference evidence="2 3" key="2">
    <citation type="submission" date="2024-10" db="EMBL/GenBank/DDBJ databases">
        <authorList>
            <person name="Ryan C."/>
        </authorList>
    </citation>
    <scope>NUCLEOTIDE SEQUENCE [LARGE SCALE GENOMIC DNA]</scope>
</reference>
<keyword evidence="3" id="KW-1185">Reference proteome</keyword>
<evidence type="ECO:0000313" key="2">
    <source>
        <dbReference type="EMBL" id="CAL5009336.1"/>
    </source>
</evidence>
<evidence type="ECO:0000256" key="1">
    <source>
        <dbReference type="SAM" id="MobiDB-lite"/>
    </source>
</evidence>
<gene>
    <name evidence="2" type="ORF">URODEC1_LOCUS69433</name>
</gene>
<accession>A0ABC9BWY0</accession>